<feature type="non-terminal residue" evidence="3">
    <location>
        <position position="146"/>
    </location>
</feature>
<reference evidence="3 4" key="1">
    <citation type="journal article" date="2021" name="bioRxiv">
        <title>Unraveling nitrogen, sulfur and carbon metabolic pathways and microbial community transcriptional responses to substrate deprivation and toxicity stresses in a bioreactor mimicking anoxic brackish coastal sediment conditions.</title>
        <authorList>
            <person name="Martins P.D."/>
            <person name="Echeveste M.J."/>
            <person name="Arshad A."/>
            <person name="Kurth J."/>
            <person name="Ouboter H."/>
            <person name="Jetten M.S.M."/>
            <person name="Welte C.U."/>
        </authorList>
    </citation>
    <scope>NUCLEOTIDE SEQUENCE [LARGE SCALE GENOMIC DNA]</scope>
    <source>
        <strain evidence="3">MAG_38</strain>
    </source>
</reference>
<dbReference type="EMBL" id="JAIOIU010000074">
    <property type="protein sequence ID" value="MBZ0159711.1"/>
    <property type="molecule type" value="Genomic_DNA"/>
</dbReference>
<protein>
    <submittedName>
        <fullName evidence="3">Metallophosphoesterase</fullName>
    </submittedName>
</protein>
<gene>
    <name evidence="3" type="ORF">K8G79_06215</name>
</gene>
<dbReference type="SUPFAM" id="SSF56300">
    <property type="entry name" value="Metallo-dependent phosphatases"/>
    <property type="match status" value="1"/>
</dbReference>
<dbReference type="InterPro" id="IPR004843">
    <property type="entry name" value="Calcineurin-like_PHP"/>
</dbReference>
<name>A0AAJ1AJP8_9BACT</name>
<keyword evidence="1" id="KW-0732">Signal</keyword>
<evidence type="ECO:0000256" key="1">
    <source>
        <dbReference type="SAM" id="SignalP"/>
    </source>
</evidence>
<feature type="signal peptide" evidence="1">
    <location>
        <begin position="1"/>
        <end position="26"/>
    </location>
</feature>
<dbReference type="Gene3D" id="3.60.21.10">
    <property type="match status" value="1"/>
</dbReference>
<accession>A0AAJ1AJP8</accession>
<dbReference type="Pfam" id="PF00149">
    <property type="entry name" value="Metallophos"/>
    <property type="match status" value="1"/>
</dbReference>
<feature type="chain" id="PRO_5042498609" evidence="1">
    <location>
        <begin position="27"/>
        <end position="146"/>
    </location>
</feature>
<evidence type="ECO:0000313" key="4">
    <source>
        <dbReference type="Proteomes" id="UP001197609"/>
    </source>
</evidence>
<sequence>MNTRHMMKTLKTLLSLLILGVLLALSGTDAQSASVRFAVIGDYGFAGQPEADVANLVKSWNPDFIITVGDNNYPSGAVSTIDNNIGQYYHDFISPYLGLWGPGATINRFFPSLGNHDWATTGAQPYLDYFTLPNNERYYDVVWGPV</sequence>
<dbReference type="GO" id="GO:0016787">
    <property type="term" value="F:hydrolase activity"/>
    <property type="evidence" value="ECO:0007669"/>
    <property type="project" value="InterPro"/>
</dbReference>
<evidence type="ECO:0000313" key="3">
    <source>
        <dbReference type="EMBL" id="MBZ0159711.1"/>
    </source>
</evidence>
<dbReference type="AlphaFoldDB" id="A0AAJ1AJP8"/>
<dbReference type="Proteomes" id="UP001197609">
    <property type="component" value="Unassembled WGS sequence"/>
</dbReference>
<dbReference type="InterPro" id="IPR029052">
    <property type="entry name" value="Metallo-depent_PP-like"/>
</dbReference>
<organism evidence="3 4">
    <name type="scientific">Candidatus Methylomirabilis tolerans</name>
    <dbReference type="NCBI Taxonomy" id="3123416"/>
    <lineage>
        <taxon>Bacteria</taxon>
        <taxon>Candidatus Methylomirabilota</taxon>
        <taxon>Candidatus Methylomirabilia</taxon>
        <taxon>Candidatus Methylomirabilales</taxon>
        <taxon>Candidatus Methylomirabilaceae</taxon>
        <taxon>Candidatus Methylomirabilis</taxon>
    </lineage>
</organism>
<evidence type="ECO:0000259" key="2">
    <source>
        <dbReference type="Pfam" id="PF00149"/>
    </source>
</evidence>
<feature type="domain" description="Calcineurin-like phosphoesterase" evidence="2">
    <location>
        <begin position="36"/>
        <end position="141"/>
    </location>
</feature>
<comment type="caution">
    <text evidence="3">The sequence shown here is derived from an EMBL/GenBank/DDBJ whole genome shotgun (WGS) entry which is preliminary data.</text>
</comment>
<proteinExistence type="predicted"/>